<dbReference type="Proteomes" id="UP000426444">
    <property type="component" value="Chromosome"/>
</dbReference>
<evidence type="ECO:0000256" key="7">
    <source>
        <dbReference type="ARBA" id="ARBA00007490"/>
    </source>
</evidence>
<gene>
    <name evidence="20" type="ORF">SYNTR_1650</name>
</gene>
<dbReference type="SUPFAM" id="SSF52540">
    <property type="entry name" value="P-loop containing nucleoside triphosphate hydrolases"/>
    <property type="match status" value="1"/>
</dbReference>
<dbReference type="InterPro" id="IPR027417">
    <property type="entry name" value="P-loop_NTPase"/>
</dbReference>
<evidence type="ECO:0000256" key="6">
    <source>
        <dbReference type="ARBA" id="ARBA00005159"/>
    </source>
</evidence>
<reference evidence="21" key="1">
    <citation type="journal article" date="2019" name="Microbiology">
        <title>Complete Genome Sequence of an Uncultured Bacterium of the Candidate Phylum Bipolaricaulota.</title>
        <authorList>
            <person name="Kadnikov V.V."/>
            <person name="Mardanov A.V."/>
            <person name="Beletsky A.V."/>
            <person name="Frank Y.A."/>
            <person name="Karnachuk O.V."/>
            <person name="Ravin N.V."/>
        </authorList>
    </citation>
    <scope>NUCLEOTIDE SEQUENCE [LARGE SCALE GENOMIC DNA]</scope>
</reference>
<protein>
    <recommendedName>
        <fullName evidence="16">Adenosylcobinamide kinase</fullName>
        <ecNumber evidence="8">2.7.1.156</ecNumber>
        <ecNumber evidence="9">2.7.7.62</ecNumber>
    </recommendedName>
    <alternativeName>
        <fullName evidence="17">Adenosylcobinamide-phosphate guanylyltransferase</fullName>
    </alternativeName>
</protein>
<evidence type="ECO:0000256" key="13">
    <source>
        <dbReference type="ARBA" id="ARBA00022777"/>
    </source>
</evidence>
<evidence type="ECO:0000256" key="2">
    <source>
        <dbReference type="ARBA" id="ARBA00000711"/>
    </source>
</evidence>
<evidence type="ECO:0000256" key="3">
    <source>
        <dbReference type="ARBA" id="ARBA00001522"/>
    </source>
</evidence>
<dbReference type="PIRSF" id="PIRSF006135">
    <property type="entry name" value="CobU"/>
    <property type="match status" value="1"/>
</dbReference>
<evidence type="ECO:0000256" key="9">
    <source>
        <dbReference type="ARBA" id="ARBA00012523"/>
    </source>
</evidence>
<evidence type="ECO:0000256" key="12">
    <source>
        <dbReference type="ARBA" id="ARBA00022741"/>
    </source>
</evidence>
<dbReference type="GO" id="GO:0009236">
    <property type="term" value="P:cobalamin biosynthetic process"/>
    <property type="evidence" value="ECO:0007669"/>
    <property type="project" value="UniProtKB-UniPathway"/>
</dbReference>
<keyword evidence="10" id="KW-0169">Cobalamin biosynthesis</keyword>
<dbReference type="EC" id="2.7.7.62" evidence="9"/>
<dbReference type="EC" id="2.7.1.156" evidence="8"/>
<dbReference type="UniPathway" id="UPA00148">
    <property type="reaction ID" value="UER00236"/>
</dbReference>
<dbReference type="Pfam" id="PF02283">
    <property type="entry name" value="CobU"/>
    <property type="match status" value="1"/>
</dbReference>
<dbReference type="GO" id="GO:0005525">
    <property type="term" value="F:GTP binding"/>
    <property type="evidence" value="ECO:0007669"/>
    <property type="project" value="UniProtKB-KW"/>
</dbReference>
<keyword evidence="15 19" id="KW-0342">GTP-binding</keyword>
<dbReference type="GO" id="GO:0005524">
    <property type="term" value="F:ATP binding"/>
    <property type="evidence" value="ECO:0007669"/>
    <property type="project" value="UniProtKB-KW"/>
</dbReference>
<evidence type="ECO:0000256" key="4">
    <source>
        <dbReference type="ARBA" id="ARBA00003889"/>
    </source>
</evidence>
<comment type="catalytic activity">
    <reaction evidence="1">
        <text>adenosylcob(III)inamide + ATP = adenosylcob(III)inamide phosphate + ADP + H(+)</text>
        <dbReference type="Rhea" id="RHEA:15769"/>
        <dbReference type="ChEBI" id="CHEBI:2480"/>
        <dbReference type="ChEBI" id="CHEBI:15378"/>
        <dbReference type="ChEBI" id="CHEBI:30616"/>
        <dbReference type="ChEBI" id="CHEBI:58502"/>
        <dbReference type="ChEBI" id="CHEBI:456216"/>
        <dbReference type="EC" id="2.7.1.156"/>
    </reaction>
</comment>
<keyword evidence="14" id="KW-0067">ATP-binding</keyword>
<evidence type="ECO:0000256" key="8">
    <source>
        <dbReference type="ARBA" id="ARBA00012016"/>
    </source>
</evidence>
<dbReference type="PANTHER" id="PTHR34848:SF1">
    <property type="entry name" value="BIFUNCTIONAL ADENOSYLCOBALAMIN BIOSYNTHESIS PROTEIN COBU"/>
    <property type="match status" value="1"/>
</dbReference>
<dbReference type="OrthoDB" id="9799422at2"/>
<dbReference type="RefSeq" id="WP_156204051.1">
    <property type="nucleotide sequence ID" value="NZ_CP046457.1"/>
</dbReference>
<feature type="binding site" evidence="19">
    <location>
        <position position="88"/>
    </location>
    <ligand>
        <name>GTP</name>
        <dbReference type="ChEBI" id="CHEBI:37565"/>
    </ligand>
</feature>
<accession>A0A6I6DJI0</accession>
<dbReference type="InterPro" id="IPR003203">
    <property type="entry name" value="CobU/CobP"/>
</dbReference>
<feature type="binding site" evidence="19">
    <location>
        <begin position="38"/>
        <end position="40"/>
    </location>
    <ligand>
        <name>GTP</name>
        <dbReference type="ChEBI" id="CHEBI:37565"/>
    </ligand>
</feature>
<dbReference type="PANTHER" id="PTHR34848">
    <property type="match status" value="1"/>
</dbReference>
<keyword evidence="21" id="KW-1185">Reference proteome</keyword>
<comment type="catalytic activity">
    <reaction evidence="3">
        <text>adenosylcob(III)inamide + GTP = adenosylcob(III)inamide phosphate + GDP + H(+)</text>
        <dbReference type="Rhea" id="RHEA:15765"/>
        <dbReference type="ChEBI" id="CHEBI:2480"/>
        <dbReference type="ChEBI" id="CHEBI:15378"/>
        <dbReference type="ChEBI" id="CHEBI:37565"/>
        <dbReference type="ChEBI" id="CHEBI:58189"/>
        <dbReference type="ChEBI" id="CHEBI:58502"/>
        <dbReference type="EC" id="2.7.1.156"/>
    </reaction>
</comment>
<feature type="binding site" evidence="19">
    <location>
        <position position="66"/>
    </location>
    <ligand>
        <name>GTP</name>
        <dbReference type="ChEBI" id="CHEBI:37565"/>
    </ligand>
</feature>
<dbReference type="KEGG" id="salq:SYNTR_1650"/>
<evidence type="ECO:0000313" key="20">
    <source>
        <dbReference type="EMBL" id="QGU00244.1"/>
    </source>
</evidence>
<evidence type="ECO:0000256" key="5">
    <source>
        <dbReference type="ARBA" id="ARBA00004692"/>
    </source>
</evidence>
<name>A0A6I6DJI0_9FIRM</name>
<dbReference type="NCBIfam" id="NF004469">
    <property type="entry name" value="PRK05800.1"/>
    <property type="match status" value="1"/>
</dbReference>
<feature type="binding site" evidence="19">
    <location>
        <begin position="55"/>
        <end position="58"/>
    </location>
    <ligand>
        <name>GTP</name>
        <dbReference type="ChEBI" id="CHEBI:37565"/>
    </ligand>
</feature>
<proteinExistence type="inferred from homology"/>
<keyword evidence="11" id="KW-0808">Transferase</keyword>
<organism evidence="20 21">
    <name type="scientific">Candidatus Syntrophocurvum alkaliphilum</name>
    <dbReference type="NCBI Taxonomy" id="2293317"/>
    <lineage>
        <taxon>Bacteria</taxon>
        <taxon>Bacillati</taxon>
        <taxon>Bacillota</taxon>
        <taxon>Clostridia</taxon>
        <taxon>Eubacteriales</taxon>
        <taxon>Syntrophomonadaceae</taxon>
        <taxon>Candidatus Syntrophocurvum</taxon>
    </lineage>
</organism>
<evidence type="ECO:0000256" key="17">
    <source>
        <dbReference type="ARBA" id="ARBA00030571"/>
    </source>
</evidence>
<evidence type="ECO:0000256" key="19">
    <source>
        <dbReference type="PIRSR" id="PIRSR006135-2"/>
    </source>
</evidence>
<feature type="active site" description="GMP-histidine intermediate" evidence="18">
    <location>
        <position position="54"/>
    </location>
</feature>
<feature type="binding site" evidence="19">
    <location>
        <begin position="9"/>
        <end position="16"/>
    </location>
    <ligand>
        <name>GTP</name>
        <dbReference type="ChEBI" id="CHEBI:37565"/>
    </ligand>
</feature>
<dbReference type="GO" id="GO:0008820">
    <property type="term" value="F:cobinamide phosphate guanylyltransferase activity"/>
    <property type="evidence" value="ECO:0007669"/>
    <property type="project" value="UniProtKB-EC"/>
</dbReference>
<keyword evidence="13" id="KW-0418">Kinase</keyword>
<evidence type="ECO:0000256" key="15">
    <source>
        <dbReference type="ARBA" id="ARBA00023134"/>
    </source>
</evidence>
<dbReference type="CDD" id="cd00544">
    <property type="entry name" value="CobU"/>
    <property type="match status" value="1"/>
</dbReference>
<dbReference type="EMBL" id="CP046457">
    <property type="protein sequence ID" value="QGU00244.1"/>
    <property type="molecule type" value="Genomic_DNA"/>
</dbReference>
<comment type="catalytic activity">
    <reaction evidence="2">
        <text>adenosylcob(III)inamide phosphate + GTP + H(+) = adenosylcob(III)inamide-GDP + diphosphate</text>
        <dbReference type="Rhea" id="RHEA:22712"/>
        <dbReference type="ChEBI" id="CHEBI:15378"/>
        <dbReference type="ChEBI" id="CHEBI:33019"/>
        <dbReference type="ChEBI" id="CHEBI:37565"/>
        <dbReference type="ChEBI" id="CHEBI:58502"/>
        <dbReference type="ChEBI" id="CHEBI:60487"/>
        <dbReference type="EC" id="2.7.7.62"/>
    </reaction>
</comment>
<sequence length="186" mass="21227">MHETIMFIGGSSSGKSSLAEKKTAEYAHQLNIPVYYIATGIQCDEEFLNRIEKHKARRPSSWKTIEEPLSLYEVFHSKKDEEAIFLLDGIGTWVTNLMYHIGSIESFDWNKEKETLFYNQLNLFLKVLKQIKGIVIIVADEVGMDVVPISKEARVFRDLNGITNQHLADIVDDAYFIVSGLSLKLK</sequence>
<comment type="pathway">
    <text evidence="5">Cofactor biosynthesis; adenosylcobalamin biosynthesis; adenosylcobalamin from cob(II)yrinate a,c-diamide: step 6/7.</text>
</comment>
<evidence type="ECO:0000256" key="16">
    <source>
        <dbReference type="ARBA" id="ARBA00029570"/>
    </source>
</evidence>
<comment type="similarity">
    <text evidence="7">Belongs to the CobU/CobP family.</text>
</comment>
<comment type="function">
    <text evidence="4">Catalyzes ATP-dependent phosphorylation of adenosylcobinamide and addition of GMP to adenosylcobinamide phosphate.</text>
</comment>
<keyword evidence="12 19" id="KW-0547">Nucleotide-binding</keyword>
<dbReference type="GO" id="GO:0043752">
    <property type="term" value="F:adenosylcobinamide kinase activity"/>
    <property type="evidence" value="ECO:0007669"/>
    <property type="project" value="UniProtKB-EC"/>
</dbReference>
<evidence type="ECO:0000256" key="14">
    <source>
        <dbReference type="ARBA" id="ARBA00022840"/>
    </source>
</evidence>
<evidence type="ECO:0000313" key="21">
    <source>
        <dbReference type="Proteomes" id="UP000426444"/>
    </source>
</evidence>
<evidence type="ECO:0000256" key="18">
    <source>
        <dbReference type="PIRSR" id="PIRSR006135-1"/>
    </source>
</evidence>
<dbReference type="Gene3D" id="3.40.50.300">
    <property type="entry name" value="P-loop containing nucleotide triphosphate hydrolases"/>
    <property type="match status" value="1"/>
</dbReference>
<evidence type="ECO:0000256" key="1">
    <source>
        <dbReference type="ARBA" id="ARBA00000312"/>
    </source>
</evidence>
<comment type="pathway">
    <text evidence="6">Cofactor biosynthesis; adenosylcobalamin biosynthesis; adenosylcobalamin from cob(II)yrinate a,c-diamide: step 5/7.</text>
</comment>
<evidence type="ECO:0000256" key="10">
    <source>
        <dbReference type="ARBA" id="ARBA00022573"/>
    </source>
</evidence>
<evidence type="ECO:0000256" key="11">
    <source>
        <dbReference type="ARBA" id="ARBA00022679"/>
    </source>
</evidence>
<dbReference type="AlphaFoldDB" id="A0A6I6DJI0"/>